<proteinExistence type="predicted"/>
<evidence type="ECO:0000313" key="2">
    <source>
        <dbReference type="Proteomes" id="UP000013827"/>
    </source>
</evidence>
<dbReference type="Proteomes" id="UP000013827">
    <property type="component" value="Unassembled WGS sequence"/>
</dbReference>
<dbReference type="HOGENOM" id="CLU_843147_0_0_1"/>
<dbReference type="RefSeq" id="XP_005762383.1">
    <property type="nucleotide sequence ID" value="XM_005762326.1"/>
</dbReference>
<reference evidence="2" key="1">
    <citation type="journal article" date="2013" name="Nature">
        <title>Pan genome of the phytoplankton Emiliania underpins its global distribution.</title>
        <authorList>
            <person name="Read B.A."/>
            <person name="Kegel J."/>
            <person name="Klute M.J."/>
            <person name="Kuo A."/>
            <person name="Lefebvre S.C."/>
            <person name="Maumus F."/>
            <person name="Mayer C."/>
            <person name="Miller J."/>
            <person name="Monier A."/>
            <person name="Salamov A."/>
            <person name="Young J."/>
            <person name="Aguilar M."/>
            <person name="Claverie J.M."/>
            <person name="Frickenhaus S."/>
            <person name="Gonzalez K."/>
            <person name="Herman E.K."/>
            <person name="Lin Y.C."/>
            <person name="Napier J."/>
            <person name="Ogata H."/>
            <person name="Sarno A.F."/>
            <person name="Shmutz J."/>
            <person name="Schroeder D."/>
            <person name="de Vargas C."/>
            <person name="Verret F."/>
            <person name="von Dassow P."/>
            <person name="Valentin K."/>
            <person name="Van de Peer Y."/>
            <person name="Wheeler G."/>
            <person name="Dacks J.B."/>
            <person name="Delwiche C.F."/>
            <person name="Dyhrman S.T."/>
            <person name="Glockner G."/>
            <person name="John U."/>
            <person name="Richards T."/>
            <person name="Worden A.Z."/>
            <person name="Zhang X."/>
            <person name="Grigoriev I.V."/>
            <person name="Allen A.E."/>
            <person name="Bidle K."/>
            <person name="Borodovsky M."/>
            <person name="Bowler C."/>
            <person name="Brownlee C."/>
            <person name="Cock J.M."/>
            <person name="Elias M."/>
            <person name="Gladyshev V.N."/>
            <person name="Groth M."/>
            <person name="Guda C."/>
            <person name="Hadaegh A."/>
            <person name="Iglesias-Rodriguez M.D."/>
            <person name="Jenkins J."/>
            <person name="Jones B.M."/>
            <person name="Lawson T."/>
            <person name="Leese F."/>
            <person name="Lindquist E."/>
            <person name="Lobanov A."/>
            <person name="Lomsadze A."/>
            <person name="Malik S.B."/>
            <person name="Marsh M.E."/>
            <person name="Mackinder L."/>
            <person name="Mock T."/>
            <person name="Mueller-Roeber B."/>
            <person name="Pagarete A."/>
            <person name="Parker M."/>
            <person name="Probert I."/>
            <person name="Quesneville H."/>
            <person name="Raines C."/>
            <person name="Rensing S.A."/>
            <person name="Riano-Pachon D.M."/>
            <person name="Richier S."/>
            <person name="Rokitta S."/>
            <person name="Shiraiwa Y."/>
            <person name="Soanes D.M."/>
            <person name="van der Giezen M."/>
            <person name="Wahlund T.M."/>
            <person name="Williams B."/>
            <person name="Wilson W."/>
            <person name="Wolfe G."/>
            <person name="Wurch L.L."/>
        </authorList>
    </citation>
    <scope>NUCLEOTIDE SEQUENCE</scope>
</reference>
<dbReference type="GeneID" id="17256120"/>
<evidence type="ECO:0000313" key="1">
    <source>
        <dbReference type="EnsemblProtists" id="EOD09954"/>
    </source>
</evidence>
<protein>
    <submittedName>
        <fullName evidence="1">Uncharacterized protein</fullName>
    </submittedName>
</protein>
<sequence>MAAAPDDIFGPSLLGVFDLSGVMDVLGDAREDAWAEQMAGVARRNRLPMPTDEEKRDAARLKRMMGGLMLERLGFMHGSVHHLIENVFAECVEAGTSLNDTTLNGAFLSLLDTHVAGLRCTASHQILGLNDETARFTISLPSEGAIQLPGPPPTGIERHRYPGIIDANSIDANFLYHLRELYRRRFHVACPMQERVLVASSSSAQHGTTRVALVAQHCQPAPPSSAVPEVSPEGFDITSVRHFNSIMRGVRVDLHWPRMKVLLLASSHDAEDGEHSGLERLSSELVSHIGHFLLHGRTDLSGYEVVGTYALPWEERPEYDVVMATYGHGM</sequence>
<organism evidence="1 2">
    <name type="scientific">Emiliania huxleyi (strain CCMP1516)</name>
    <dbReference type="NCBI Taxonomy" id="280463"/>
    <lineage>
        <taxon>Eukaryota</taxon>
        <taxon>Haptista</taxon>
        <taxon>Haptophyta</taxon>
        <taxon>Prymnesiophyceae</taxon>
        <taxon>Isochrysidales</taxon>
        <taxon>Noelaerhabdaceae</taxon>
        <taxon>Emiliania</taxon>
    </lineage>
</organism>
<reference evidence="1" key="2">
    <citation type="submission" date="2024-10" db="UniProtKB">
        <authorList>
            <consortium name="EnsemblProtists"/>
        </authorList>
    </citation>
    <scope>IDENTIFICATION</scope>
</reference>
<name>A0A0D3IFB9_EMIH1</name>
<accession>A0A0D3IFB9</accession>
<keyword evidence="2" id="KW-1185">Reference proteome</keyword>
<dbReference type="KEGG" id="ehx:EMIHUDRAFT_437943"/>
<dbReference type="EnsemblProtists" id="EOD09954">
    <property type="protein sequence ID" value="EOD09954"/>
    <property type="gene ID" value="EMIHUDRAFT_437943"/>
</dbReference>
<dbReference type="AlphaFoldDB" id="A0A0D3IFB9"/>
<dbReference type="PaxDb" id="2903-EOD09954"/>